<organism evidence="2 3">
    <name type="scientific">Hevea brasiliensis</name>
    <name type="common">Para rubber tree</name>
    <name type="synonym">Siphonia brasiliensis</name>
    <dbReference type="NCBI Taxonomy" id="3981"/>
    <lineage>
        <taxon>Eukaryota</taxon>
        <taxon>Viridiplantae</taxon>
        <taxon>Streptophyta</taxon>
        <taxon>Embryophyta</taxon>
        <taxon>Tracheophyta</taxon>
        <taxon>Spermatophyta</taxon>
        <taxon>Magnoliopsida</taxon>
        <taxon>eudicotyledons</taxon>
        <taxon>Gunneridae</taxon>
        <taxon>Pentapetalae</taxon>
        <taxon>rosids</taxon>
        <taxon>fabids</taxon>
        <taxon>Malpighiales</taxon>
        <taxon>Euphorbiaceae</taxon>
        <taxon>Crotonoideae</taxon>
        <taxon>Micrandreae</taxon>
        <taxon>Hevea</taxon>
    </lineage>
</organism>
<dbReference type="AlphaFoldDB" id="A0A6A6N0G6"/>
<gene>
    <name evidence="2" type="ORF">GH714_041388</name>
</gene>
<evidence type="ECO:0000313" key="2">
    <source>
        <dbReference type="EMBL" id="KAF2318056.1"/>
    </source>
</evidence>
<dbReference type="SUPFAM" id="SSF48452">
    <property type="entry name" value="TPR-like"/>
    <property type="match status" value="1"/>
</dbReference>
<sequence length="196" mass="21518">MTKALSENDLKHLSVPKKKPVNKIMDGITLEEEDEKTALMGPGLSMESSLLNEECDVRTKDNGLLGLLVVVELVVVAGKSVAEVVGMVDRTAEVQKDYVKAEEYCGRAILANPNDENVLSMYADLIWQRHKDASRAETYFDQAVKAAPNDCFVLASYARFLWDAEEEDEEGQGEEMSESSPPTVFHGKPPPLAAAS</sequence>
<comment type="caution">
    <text evidence="2">The sequence shown here is derived from an EMBL/GenBank/DDBJ whole genome shotgun (WGS) entry which is preliminary data.</text>
</comment>
<name>A0A6A6N0G6_HEVBR</name>
<dbReference type="InterPro" id="IPR011990">
    <property type="entry name" value="TPR-like_helical_dom_sf"/>
</dbReference>
<feature type="compositionally biased region" description="Acidic residues" evidence="1">
    <location>
        <begin position="165"/>
        <end position="177"/>
    </location>
</feature>
<feature type="region of interest" description="Disordered" evidence="1">
    <location>
        <begin position="165"/>
        <end position="196"/>
    </location>
</feature>
<dbReference type="PANTHER" id="PTHR26312">
    <property type="entry name" value="TETRATRICOPEPTIDE REPEAT PROTEIN 5"/>
    <property type="match status" value="1"/>
</dbReference>
<proteinExistence type="predicted"/>
<evidence type="ECO:0000313" key="3">
    <source>
        <dbReference type="Proteomes" id="UP000467840"/>
    </source>
</evidence>
<dbReference type="Gene3D" id="1.25.40.10">
    <property type="entry name" value="Tetratricopeptide repeat domain"/>
    <property type="match status" value="1"/>
</dbReference>
<keyword evidence="3" id="KW-1185">Reference proteome</keyword>
<reference evidence="2 3" key="1">
    <citation type="journal article" date="2020" name="Mol. Plant">
        <title>The Chromosome-Based Rubber Tree Genome Provides New Insights into Spurge Genome Evolution and Rubber Biosynthesis.</title>
        <authorList>
            <person name="Liu J."/>
            <person name="Shi C."/>
            <person name="Shi C.C."/>
            <person name="Li W."/>
            <person name="Zhang Q.J."/>
            <person name="Zhang Y."/>
            <person name="Li K."/>
            <person name="Lu H.F."/>
            <person name="Shi C."/>
            <person name="Zhu S.T."/>
            <person name="Xiao Z.Y."/>
            <person name="Nan H."/>
            <person name="Yue Y."/>
            <person name="Zhu X.G."/>
            <person name="Wu Y."/>
            <person name="Hong X.N."/>
            <person name="Fan G.Y."/>
            <person name="Tong Y."/>
            <person name="Zhang D."/>
            <person name="Mao C.L."/>
            <person name="Liu Y.L."/>
            <person name="Hao S.J."/>
            <person name="Liu W.Q."/>
            <person name="Lv M.Q."/>
            <person name="Zhang H.B."/>
            <person name="Liu Y."/>
            <person name="Hu-Tang G.R."/>
            <person name="Wang J.P."/>
            <person name="Wang J.H."/>
            <person name="Sun Y.H."/>
            <person name="Ni S.B."/>
            <person name="Chen W.B."/>
            <person name="Zhang X.C."/>
            <person name="Jiao Y.N."/>
            <person name="Eichler E.E."/>
            <person name="Li G.H."/>
            <person name="Liu X."/>
            <person name="Gao L.Z."/>
        </authorList>
    </citation>
    <scope>NUCLEOTIDE SEQUENCE [LARGE SCALE GENOMIC DNA]</scope>
    <source>
        <strain evidence="3">cv. GT1</strain>
        <tissue evidence="2">Leaf</tissue>
    </source>
</reference>
<accession>A0A6A6N0G6</accession>
<protein>
    <submittedName>
        <fullName evidence="2">Uncharacterized protein</fullName>
    </submittedName>
</protein>
<dbReference type="Proteomes" id="UP000467840">
    <property type="component" value="Chromosome 6"/>
</dbReference>
<evidence type="ECO:0000256" key="1">
    <source>
        <dbReference type="SAM" id="MobiDB-lite"/>
    </source>
</evidence>
<dbReference type="PANTHER" id="PTHR26312:SF227">
    <property type="entry name" value="TETRATRICOPEPTIDE REPEAT (TPR)-LIKE SUPERFAMILY PROTEIN"/>
    <property type="match status" value="1"/>
</dbReference>
<dbReference type="EMBL" id="JAAGAX010000004">
    <property type="protein sequence ID" value="KAF2318056.1"/>
    <property type="molecule type" value="Genomic_DNA"/>
</dbReference>